<evidence type="ECO:0000256" key="4">
    <source>
        <dbReference type="ARBA" id="ARBA00023027"/>
    </source>
</evidence>
<dbReference type="SUPFAM" id="SSF51735">
    <property type="entry name" value="NAD(P)-binding Rossmann-fold domains"/>
    <property type="match status" value="1"/>
</dbReference>
<keyword evidence="2 7" id="KW-0678">Repressor</keyword>
<reference evidence="9 10" key="1">
    <citation type="submission" date="2024-04" db="EMBL/GenBank/DDBJ databases">
        <title>Human intestinal bacterial collection.</title>
        <authorList>
            <person name="Pauvert C."/>
            <person name="Hitch T.C.A."/>
            <person name="Clavel T."/>
        </authorList>
    </citation>
    <scope>NUCLEOTIDE SEQUENCE [LARGE SCALE GENOMIC DNA]</scope>
    <source>
        <strain evidence="9 10">CLA-SR-H026</strain>
    </source>
</reference>
<dbReference type="InterPro" id="IPR036388">
    <property type="entry name" value="WH-like_DNA-bd_sf"/>
</dbReference>
<comment type="subcellular location">
    <subcellularLocation>
        <location evidence="7">Cytoplasm</location>
    </subcellularLocation>
</comment>
<dbReference type="HAMAP" id="MF_01131">
    <property type="entry name" value="Rex"/>
    <property type="match status" value="1"/>
</dbReference>
<dbReference type="InterPro" id="IPR022876">
    <property type="entry name" value="Tscrpt_rep_Rex"/>
</dbReference>
<gene>
    <name evidence="7" type="primary">rex</name>
    <name evidence="9" type="ORF">AAA081_02970</name>
</gene>
<keyword evidence="6 7" id="KW-0804">Transcription</keyword>
<dbReference type="PANTHER" id="PTHR35786:SF1">
    <property type="entry name" value="REDOX-SENSING TRANSCRIPTIONAL REPRESSOR REX 1"/>
    <property type="match status" value="1"/>
</dbReference>
<keyword evidence="5 7" id="KW-0238">DNA-binding</keyword>
<dbReference type="NCBIfam" id="NF003995">
    <property type="entry name" value="PRK05472.2-4"/>
    <property type="match status" value="1"/>
</dbReference>
<evidence type="ECO:0000313" key="10">
    <source>
        <dbReference type="Proteomes" id="UP001481872"/>
    </source>
</evidence>
<feature type="binding site" evidence="7">
    <location>
        <begin position="90"/>
        <end position="95"/>
    </location>
    <ligand>
        <name>NAD(+)</name>
        <dbReference type="ChEBI" id="CHEBI:57540"/>
    </ligand>
</feature>
<keyword evidence="3 7" id="KW-0805">Transcription regulation</keyword>
<dbReference type="SUPFAM" id="SSF46785">
    <property type="entry name" value="Winged helix' DNA-binding domain"/>
    <property type="match status" value="1"/>
</dbReference>
<feature type="DNA-binding region" description="H-T-H motif" evidence="7">
    <location>
        <begin position="16"/>
        <end position="55"/>
    </location>
</feature>
<dbReference type="EMBL" id="JBBNPS010000005">
    <property type="protein sequence ID" value="MEQ3353264.1"/>
    <property type="molecule type" value="Genomic_DNA"/>
</dbReference>
<evidence type="ECO:0000313" key="9">
    <source>
        <dbReference type="EMBL" id="MEQ3353264.1"/>
    </source>
</evidence>
<protein>
    <recommendedName>
        <fullName evidence="7">Redox-sensing transcriptional repressor Rex</fullName>
    </recommendedName>
</protein>
<dbReference type="Pfam" id="PF06971">
    <property type="entry name" value="Put_DNA-bind_N"/>
    <property type="match status" value="1"/>
</dbReference>
<evidence type="ECO:0000259" key="8">
    <source>
        <dbReference type="SMART" id="SM00881"/>
    </source>
</evidence>
<dbReference type="Pfam" id="PF02629">
    <property type="entry name" value="CoA_binding"/>
    <property type="match status" value="1"/>
</dbReference>
<dbReference type="InterPro" id="IPR009718">
    <property type="entry name" value="Rex_DNA-bd_C_dom"/>
</dbReference>
<dbReference type="Proteomes" id="UP001481872">
    <property type="component" value="Unassembled WGS sequence"/>
</dbReference>
<dbReference type="NCBIfam" id="NF003994">
    <property type="entry name" value="PRK05472.2-3"/>
    <property type="match status" value="1"/>
</dbReference>
<dbReference type="NCBIfam" id="NF003996">
    <property type="entry name" value="PRK05472.2-5"/>
    <property type="match status" value="1"/>
</dbReference>
<evidence type="ECO:0000256" key="5">
    <source>
        <dbReference type="ARBA" id="ARBA00023125"/>
    </source>
</evidence>
<sequence length="211" mass="23729">MRKGKVSETVIRRLPKYYRYLIELDDRGEDRISSQELSELTGFTASQIRQDLNNFGGFGQQGYGYKVAVLKAELENILGIPTIYKTILIGAGRLGTVICNYKGFLDSGFEIVAMFDRDERVIGSTVGNQVVRSVDELEQFMKDHEEVEVAILTVPKEGAQAIADRLVEAGIRGIWNFAPEDLEAPEGVIVENIRLTDSLLTLSYYLTERDR</sequence>
<keyword evidence="4 7" id="KW-0520">NAD</keyword>
<comment type="similarity">
    <text evidence="7">Belongs to the transcriptional regulatory Rex family.</text>
</comment>
<dbReference type="InterPro" id="IPR003781">
    <property type="entry name" value="CoA-bd"/>
</dbReference>
<evidence type="ECO:0000256" key="6">
    <source>
        <dbReference type="ARBA" id="ARBA00023163"/>
    </source>
</evidence>
<evidence type="ECO:0000256" key="1">
    <source>
        <dbReference type="ARBA" id="ARBA00022490"/>
    </source>
</evidence>
<comment type="function">
    <text evidence="7">Modulates transcription in response to changes in cellular NADH/NAD(+) redox state.</text>
</comment>
<organism evidence="9 10">
    <name type="scientific">Aedoeadaptatus acetigenes</name>
    <dbReference type="NCBI Taxonomy" id="2981723"/>
    <lineage>
        <taxon>Bacteria</taxon>
        <taxon>Bacillati</taxon>
        <taxon>Bacillota</taxon>
        <taxon>Tissierellia</taxon>
        <taxon>Tissierellales</taxon>
        <taxon>Peptoniphilaceae</taxon>
        <taxon>Aedoeadaptatus</taxon>
    </lineage>
</organism>
<keyword evidence="10" id="KW-1185">Reference proteome</keyword>
<dbReference type="Gene3D" id="3.40.50.720">
    <property type="entry name" value="NAD(P)-binding Rossmann-like Domain"/>
    <property type="match status" value="1"/>
</dbReference>
<dbReference type="Gene3D" id="1.10.10.10">
    <property type="entry name" value="Winged helix-like DNA-binding domain superfamily/Winged helix DNA-binding domain"/>
    <property type="match status" value="1"/>
</dbReference>
<comment type="subunit">
    <text evidence="7">Homodimer.</text>
</comment>
<evidence type="ECO:0000256" key="3">
    <source>
        <dbReference type="ARBA" id="ARBA00023015"/>
    </source>
</evidence>
<feature type="domain" description="CoA-binding" evidence="8">
    <location>
        <begin position="79"/>
        <end position="181"/>
    </location>
</feature>
<keyword evidence="1 7" id="KW-0963">Cytoplasm</keyword>
<evidence type="ECO:0000256" key="7">
    <source>
        <dbReference type="HAMAP-Rule" id="MF_01131"/>
    </source>
</evidence>
<proteinExistence type="inferred from homology"/>
<dbReference type="NCBIfam" id="NF003990">
    <property type="entry name" value="PRK05472.1-4"/>
    <property type="match status" value="1"/>
</dbReference>
<dbReference type="InterPro" id="IPR036291">
    <property type="entry name" value="NAD(P)-bd_dom_sf"/>
</dbReference>
<dbReference type="InterPro" id="IPR036390">
    <property type="entry name" value="WH_DNA-bd_sf"/>
</dbReference>
<comment type="caution">
    <text evidence="9">The sequence shown here is derived from an EMBL/GenBank/DDBJ whole genome shotgun (WGS) entry which is preliminary data.</text>
</comment>
<dbReference type="PANTHER" id="PTHR35786">
    <property type="entry name" value="REDOX-SENSING TRANSCRIPTIONAL REPRESSOR REX"/>
    <property type="match status" value="1"/>
</dbReference>
<accession>A0ABV1J503</accession>
<name>A0ABV1J503_9FIRM</name>
<dbReference type="NCBIfam" id="NF003989">
    <property type="entry name" value="PRK05472.1-3"/>
    <property type="match status" value="1"/>
</dbReference>
<dbReference type="SMART" id="SM00881">
    <property type="entry name" value="CoA_binding"/>
    <property type="match status" value="1"/>
</dbReference>
<evidence type="ECO:0000256" key="2">
    <source>
        <dbReference type="ARBA" id="ARBA00022491"/>
    </source>
</evidence>
<dbReference type="RefSeq" id="WP_349053682.1">
    <property type="nucleotide sequence ID" value="NZ_JBBNPS010000005.1"/>
</dbReference>